<sequence>MYYLVKVEHREDAKLMKIVDELSDVEFMHVLSIFDVNHSFKQIRQMYEITEEINTDLLDFLHFENLNKCLTDYSESAFKVMKTANKLILNYCTAIKLLIEKIEYFTRDNIERLEKFKTIFSSMYDNELSYRFLMRLRNYIIHNAMPFSTFTIGKKKTNVLLNKNELLKWGKWNKVKEDIEKMDEGINLYPIIEEMRSLMYTVYINVLDTYADDLFEAYTKHERLLEKYKADDLLFSSEPFQKNIDLKNLIVLPISSLKDSIKELEKVPNICITYK</sequence>
<dbReference type="STRING" id="903984.BCR21_15010"/>
<dbReference type="AlphaFoldDB" id="A0A1E5GAC7"/>
<dbReference type="Proteomes" id="UP000094068">
    <property type="component" value="Unassembled WGS sequence"/>
</dbReference>
<protein>
    <submittedName>
        <fullName evidence="1">Uncharacterized protein</fullName>
    </submittedName>
</protein>
<comment type="caution">
    <text evidence="1">The sequence shown here is derived from an EMBL/GenBank/DDBJ whole genome shotgun (WGS) entry which is preliminary data.</text>
</comment>
<keyword evidence="2" id="KW-1185">Reference proteome</keyword>
<evidence type="ECO:0000313" key="2">
    <source>
        <dbReference type="Proteomes" id="UP000094068"/>
    </source>
</evidence>
<name>A0A1E5GAC7_9ENTE</name>
<evidence type="ECO:0000313" key="1">
    <source>
        <dbReference type="EMBL" id="OEG09649.1"/>
    </source>
</evidence>
<dbReference type="OrthoDB" id="2990202at2"/>
<organism evidence="1 2">
    <name type="scientific">Enterococcus ureasiticus</name>
    <dbReference type="NCBI Taxonomy" id="903984"/>
    <lineage>
        <taxon>Bacteria</taxon>
        <taxon>Bacillati</taxon>
        <taxon>Bacillota</taxon>
        <taxon>Bacilli</taxon>
        <taxon>Lactobacillales</taxon>
        <taxon>Enterococcaceae</taxon>
        <taxon>Enterococcus</taxon>
    </lineage>
</organism>
<gene>
    <name evidence="1" type="ORF">BCR21_15010</name>
</gene>
<dbReference type="RefSeq" id="WP_069647327.1">
    <property type="nucleotide sequence ID" value="NZ_MIJZ01000016.1"/>
</dbReference>
<reference evidence="2" key="1">
    <citation type="submission" date="2016-09" db="EMBL/GenBank/DDBJ databases">
        <authorList>
            <person name="Gulvik C.A."/>
        </authorList>
    </citation>
    <scope>NUCLEOTIDE SEQUENCE [LARGE SCALE GENOMIC DNA]</scope>
    <source>
        <strain evidence="2">DSM 23328</strain>
    </source>
</reference>
<accession>A0A1E5GAC7</accession>
<proteinExistence type="predicted"/>
<dbReference type="EMBL" id="MIJZ01000016">
    <property type="protein sequence ID" value="OEG09649.1"/>
    <property type="molecule type" value="Genomic_DNA"/>
</dbReference>